<dbReference type="EMBL" id="BMPI01000075">
    <property type="protein sequence ID" value="GGM77575.1"/>
    <property type="molecule type" value="Genomic_DNA"/>
</dbReference>
<reference evidence="17" key="2">
    <citation type="submission" date="2020-09" db="EMBL/GenBank/DDBJ databases">
        <authorList>
            <person name="Sun Q."/>
            <person name="Ohkuma M."/>
        </authorList>
    </citation>
    <scope>NUCLEOTIDE SEQUENCE</scope>
    <source>
        <strain evidence="17">JCM 19831</strain>
    </source>
</reference>
<sequence>MNVPGQLFLVGNLLIMVAYAAITLAVAVPVWRAGQLRTNKLAVATALIFCSCAVGHGMHAAAAYRDAMQGHAGHAPWSMAVWDLLTAGIGGYYWTLRRSYGVLLGRGAIYVSPWEQRRLAEASERERAARATLAAVVDATTDAVIGVSLDGAITAWNRGAERLFGYTADEVLGRPAAMLAADQEEGQQAGVIARIAAGERDFEYEARRVRKDGTVLAVAVSIAPIEDATGALVGMAAVARDITAANEAAAKRRAMEERTHQAQRMESLGKLAGGVAHDFNNILAIIANYTDFAAEAVELHGSRRGAQGARVGGGAGGRSVGDSGGSADGPSGAAAVQADLEQVRVATRRAMNLTRQLLTFTRADAVQPQDVDLNAVLAEVQAMLSRTIGGHINLVTVPGGEPLVVHADPGQLQQVLLNLAINARDAMPDGGTLVMEAGAATLDGDVADVRPELAAGEYARLVVSDTGEGMPKDVAERIFEPFFTTKPRGQGTGLGLATVYGIVTEAGGGIHVYTEPQIGTTFRVYLPRVAHGAAPAKAAARAQPPDGGGLRVLVVEDEPALAQVVCRILVAGGYQVRVAANGAEALRLHELHGCDLLLTDVIMPELSGPRLAAALQERQPGLPVLYMSGYSNGLLGGTQIVEPGVALLEKPFTGAELLHKVHQVRAAT</sequence>
<evidence type="ECO:0000256" key="9">
    <source>
        <dbReference type="PROSITE-ProRule" id="PRU00169"/>
    </source>
</evidence>
<reference evidence="17" key="1">
    <citation type="journal article" date="2014" name="Int. J. Syst. Evol. Microbiol.">
        <title>Complete genome sequence of Corynebacterium casei LMG S-19264T (=DSM 44701T), isolated from a smear-ripened cheese.</title>
        <authorList>
            <consortium name="US DOE Joint Genome Institute (JGI-PGF)"/>
            <person name="Walter F."/>
            <person name="Albersmeier A."/>
            <person name="Kalinowski J."/>
            <person name="Ruckert C."/>
        </authorList>
    </citation>
    <scope>NUCLEOTIDE SEQUENCE</scope>
    <source>
        <strain evidence="17">JCM 19831</strain>
    </source>
</reference>
<dbReference type="Gene3D" id="1.10.287.130">
    <property type="match status" value="1"/>
</dbReference>
<evidence type="ECO:0000256" key="6">
    <source>
        <dbReference type="ARBA" id="ARBA00022777"/>
    </source>
</evidence>
<proteinExistence type="predicted"/>
<evidence type="ECO:0000313" key="18">
    <source>
        <dbReference type="Proteomes" id="UP000642070"/>
    </source>
</evidence>
<dbReference type="InterPro" id="IPR036097">
    <property type="entry name" value="HisK_dim/P_sf"/>
</dbReference>
<dbReference type="EC" id="2.7.13.3" evidence="3"/>
<feature type="transmembrane region" description="Helical" evidence="11">
    <location>
        <begin position="6"/>
        <end position="31"/>
    </location>
</feature>
<dbReference type="PROSITE" id="PS50110">
    <property type="entry name" value="RESPONSE_REGULATORY"/>
    <property type="match status" value="1"/>
</dbReference>
<evidence type="ECO:0000256" key="2">
    <source>
        <dbReference type="ARBA" id="ARBA00004236"/>
    </source>
</evidence>
<dbReference type="SUPFAM" id="SSF55874">
    <property type="entry name" value="ATPase domain of HSP90 chaperone/DNA topoisomerase II/histidine kinase"/>
    <property type="match status" value="1"/>
</dbReference>
<dbReference type="PANTHER" id="PTHR43065">
    <property type="entry name" value="SENSOR HISTIDINE KINASE"/>
    <property type="match status" value="1"/>
</dbReference>
<dbReference type="GO" id="GO:0005524">
    <property type="term" value="F:ATP binding"/>
    <property type="evidence" value="ECO:0007669"/>
    <property type="project" value="UniProtKB-KW"/>
</dbReference>
<comment type="catalytic activity">
    <reaction evidence="1">
        <text>ATP + protein L-histidine = ADP + protein N-phospho-L-histidine.</text>
        <dbReference type="EC" id="2.7.13.3"/>
    </reaction>
</comment>
<feature type="modified residue" description="4-aspartylphosphate" evidence="9">
    <location>
        <position position="600"/>
    </location>
</feature>
<keyword evidence="11" id="KW-0812">Transmembrane</keyword>
<dbReference type="SUPFAM" id="SSF52172">
    <property type="entry name" value="CheY-like"/>
    <property type="match status" value="1"/>
</dbReference>
<evidence type="ECO:0000256" key="4">
    <source>
        <dbReference type="ARBA" id="ARBA00022679"/>
    </source>
</evidence>
<dbReference type="InterPro" id="IPR000700">
    <property type="entry name" value="PAS-assoc_C"/>
</dbReference>
<comment type="caution">
    <text evidence="17">The sequence shown here is derived from an EMBL/GenBank/DDBJ whole genome shotgun (WGS) entry which is preliminary data.</text>
</comment>
<dbReference type="PANTHER" id="PTHR43065:SF46">
    <property type="entry name" value="C4-DICARBOXYLATE TRANSPORT SENSOR PROTEIN DCTB"/>
    <property type="match status" value="1"/>
</dbReference>
<dbReference type="SMART" id="SM00448">
    <property type="entry name" value="REC"/>
    <property type="match status" value="1"/>
</dbReference>
<evidence type="ECO:0000313" key="17">
    <source>
        <dbReference type="EMBL" id="GGM77668.1"/>
    </source>
</evidence>
<dbReference type="InterPro" id="IPR003594">
    <property type="entry name" value="HATPase_dom"/>
</dbReference>
<evidence type="ECO:0000256" key="8">
    <source>
        <dbReference type="ARBA" id="ARBA00023012"/>
    </source>
</evidence>
<dbReference type="PROSITE" id="PS50112">
    <property type="entry name" value="PAS"/>
    <property type="match status" value="1"/>
</dbReference>
<dbReference type="Pfam" id="PF00072">
    <property type="entry name" value="Response_reg"/>
    <property type="match status" value="1"/>
</dbReference>
<dbReference type="SUPFAM" id="SSF47384">
    <property type="entry name" value="Homodimeric domain of signal transducing histidine kinase"/>
    <property type="match status" value="1"/>
</dbReference>
<dbReference type="SUPFAM" id="SSF55785">
    <property type="entry name" value="PYP-like sensor domain (PAS domain)"/>
    <property type="match status" value="1"/>
</dbReference>
<dbReference type="InterPro" id="IPR035965">
    <property type="entry name" value="PAS-like_dom_sf"/>
</dbReference>
<dbReference type="InterPro" id="IPR000014">
    <property type="entry name" value="PAS"/>
</dbReference>
<evidence type="ECO:0000313" key="16">
    <source>
        <dbReference type="EMBL" id="GGM77575.1"/>
    </source>
</evidence>
<dbReference type="Gene3D" id="3.30.450.20">
    <property type="entry name" value="PAS domain"/>
    <property type="match status" value="1"/>
</dbReference>
<feature type="domain" description="Histidine kinase" evidence="12">
    <location>
        <begin position="274"/>
        <end position="530"/>
    </location>
</feature>
<keyword evidence="9" id="KW-0597">Phosphoprotein</keyword>
<dbReference type="InterPro" id="IPR036890">
    <property type="entry name" value="HATPase_C_sf"/>
</dbReference>
<evidence type="ECO:0000256" key="11">
    <source>
        <dbReference type="SAM" id="Phobius"/>
    </source>
</evidence>
<keyword evidence="5" id="KW-0547">Nucleotide-binding</keyword>
<keyword evidence="4" id="KW-0808">Transferase</keyword>
<keyword evidence="8" id="KW-0902">Two-component regulatory system</keyword>
<keyword evidence="7" id="KW-0067">ATP-binding</keyword>
<protein>
    <recommendedName>
        <fullName evidence="3">histidine kinase</fullName>
        <ecNumber evidence="3">2.7.13.3</ecNumber>
    </recommendedName>
</protein>
<evidence type="ECO:0000256" key="5">
    <source>
        <dbReference type="ARBA" id="ARBA00022741"/>
    </source>
</evidence>
<dbReference type="SMART" id="SM00091">
    <property type="entry name" value="PAS"/>
    <property type="match status" value="1"/>
</dbReference>
<feature type="domain" description="PAS" evidence="14">
    <location>
        <begin position="129"/>
        <end position="174"/>
    </location>
</feature>
<dbReference type="InterPro" id="IPR005467">
    <property type="entry name" value="His_kinase_dom"/>
</dbReference>
<feature type="compositionally biased region" description="Gly residues" evidence="10">
    <location>
        <begin position="310"/>
        <end position="327"/>
    </location>
</feature>
<evidence type="ECO:0000259" key="15">
    <source>
        <dbReference type="PROSITE" id="PS50113"/>
    </source>
</evidence>
<dbReference type="Pfam" id="PF02518">
    <property type="entry name" value="HATPase_c"/>
    <property type="match status" value="1"/>
</dbReference>
<evidence type="ECO:0000259" key="12">
    <source>
        <dbReference type="PROSITE" id="PS50109"/>
    </source>
</evidence>
<comment type="subcellular location">
    <subcellularLocation>
        <location evidence="2">Cell membrane</location>
    </subcellularLocation>
</comment>
<feature type="transmembrane region" description="Helical" evidence="11">
    <location>
        <begin position="76"/>
        <end position="96"/>
    </location>
</feature>
<dbReference type="InterPro" id="IPR001789">
    <property type="entry name" value="Sig_transdc_resp-reg_receiver"/>
</dbReference>
<evidence type="ECO:0000259" key="13">
    <source>
        <dbReference type="PROSITE" id="PS50110"/>
    </source>
</evidence>
<dbReference type="GO" id="GO:0005886">
    <property type="term" value="C:plasma membrane"/>
    <property type="evidence" value="ECO:0007669"/>
    <property type="project" value="UniProtKB-SubCell"/>
</dbReference>
<feature type="domain" description="Response regulatory" evidence="13">
    <location>
        <begin position="551"/>
        <end position="665"/>
    </location>
</feature>
<dbReference type="Proteomes" id="UP000642070">
    <property type="component" value="Unassembled WGS sequence"/>
</dbReference>
<dbReference type="InterPro" id="IPR011006">
    <property type="entry name" value="CheY-like_superfamily"/>
</dbReference>
<feature type="transmembrane region" description="Helical" evidence="11">
    <location>
        <begin position="43"/>
        <end position="64"/>
    </location>
</feature>
<dbReference type="Gene3D" id="3.30.565.10">
    <property type="entry name" value="Histidine kinase-like ATPase, C-terminal domain"/>
    <property type="match status" value="1"/>
</dbReference>
<dbReference type="EMBL" id="BMPI01000076">
    <property type="protein sequence ID" value="GGM77668.1"/>
    <property type="molecule type" value="Genomic_DNA"/>
</dbReference>
<evidence type="ECO:0000256" key="1">
    <source>
        <dbReference type="ARBA" id="ARBA00000085"/>
    </source>
</evidence>
<dbReference type="SMART" id="SM00387">
    <property type="entry name" value="HATPase_c"/>
    <property type="match status" value="1"/>
</dbReference>
<dbReference type="PROSITE" id="PS50113">
    <property type="entry name" value="PAC"/>
    <property type="match status" value="1"/>
</dbReference>
<organism evidence="17 18">
    <name type="scientific">Dactylosporangium sucinum</name>
    <dbReference type="NCBI Taxonomy" id="1424081"/>
    <lineage>
        <taxon>Bacteria</taxon>
        <taxon>Bacillati</taxon>
        <taxon>Actinomycetota</taxon>
        <taxon>Actinomycetes</taxon>
        <taxon>Micromonosporales</taxon>
        <taxon>Micromonosporaceae</taxon>
        <taxon>Dactylosporangium</taxon>
    </lineage>
</organism>
<dbReference type="InterPro" id="IPR001610">
    <property type="entry name" value="PAC"/>
</dbReference>
<accession>A0A917UDF7</accession>
<keyword evidence="11" id="KW-0472">Membrane</keyword>
<dbReference type="NCBIfam" id="TIGR00229">
    <property type="entry name" value="sensory_box"/>
    <property type="match status" value="1"/>
</dbReference>
<keyword evidence="18" id="KW-1185">Reference proteome</keyword>
<name>A0A917UDF7_9ACTN</name>
<gene>
    <name evidence="16" type="ORF">GCM10007977_093790</name>
    <name evidence="17" type="ORF">GCM10007977_093900</name>
</gene>
<evidence type="ECO:0000256" key="10">
    <source>
        <dbReference type="SAM" id="MobiDB-lite"/>
    </source>
</evidence>
<evidence type="ECO:0000256" key="3">
    <source>
        <dbReference type="ARBA" id="ARBA00012438"/>
    </source>
</evidence>
<feature type="domain" description="PAC" evidence="15">
    <location>
        <begin position="202"/>
        <end position="254"/>
    </location>
</feature>
<dbReference type="RefSeq" id="WP_308429509.1">
    <property type="nucleotide sequence ID" value="NZ_BMPI01000075.1"/>
</dbReference>
<dbReference type="CDD" id="cd00130">
    <property type="entry name" value="PAS"/>
    <property type="match status" value="1"/>
</dbReference>
<dbReference type="SMART" id="SM00086">
    <property type="entry name" value="PAC"/>
    <property type="match status" value="1"/>
</dbReference>
<keyword evidence="6" id="KW-0418">Kinase</keyword>
<dbReference type="PROSITE" id="PS50109">
    <property type="entry name" value="HIS_KIN"/>
    <property type="match status" value="1"/>
</dbReference>
<dbReference type="InterPro" id="IPR004358">
    <property type="entry name" value="Sig_transdc_His_kin-like_C"/>
</dbReference>
<evidence type="ECO:0000259" key="14">
    <source>
        <dbReference type="PROSITE" id="PS50112"/>
    </source>
</evidence>
<keyword evidence="11" id="KW-1133">Transmembrane helix</keyword>
<dbReference type="AlphaFoldDB" id="A0A917UDF7"/>
<dbReference type="Pfam" id="PF13426">
    <property type="entry name" value="PAS_9"/>
    <property type="match status" value="1"/>
</dbReference>
<evidence type="ECO:0000256" key="7">
    <source>
        <dbReference type="ARBA" id="ARBA00022840"/>
    </source>
</evidence>
<dbReference type="PRINTS" id="PR00344">
    <property type="entry name" value="BCTRLSENSOR"/>
</dbReference>
<dbReference type="GO" id="GO:0000155">
    <property type="term" value="F:phosphorelay sensor kinase activity"/>
    <property type="evidence" value="ECO:0007669"/>
    <property type="project" value="InterPro"/>
</dbReference>
<dbReference type="Gene3D" id="3.40.50.2300">
    <property type="match status" value="1"/>
</dbReference>
<feature type="region of interest" description="Disordered" evidence="10">
    <location>
        <begin position="303"/>
        <end position="333"/>
    </location>
</feature>